<dbReference type="GO" id="GO:0030267">
    <property type="term" value="F:glyoxylate reductase (NADPH) activity"/>
    <property type="evidence" value="ECO:0007669"/>
    <property type="project" value="TreeGrafter"/>
</dbReference>
<evidence type="ECO:0000256" key="2">
    <source>
        <dbReference type="ARBA" id="ARBA00023027"/>
    </source>
</evidence>
<protein>
    <submittedName>
        <fullName evidence="4">Phosphoglycerate dehydrogenase-like enzyme</fullName>
    </submittedName>
</protein>
<keyword evidence="1" id="KW-0560">Oxidoreductase</keyword>
<reference evidence="4 5" key="1">
    <citation type="submission" date="2019-06" db="EMBL/GenBank/DDBJ databases">
        <title>Sequencing the genomes of 1000 actinobacteria strains.</title>
        <authorList>
            <person name="Klenk H.-P."/>
        </authorList>
    </citation>
    <scope>NUCLEOTIDE SEQUENCE [LARGE SCALE GENOMIC DNA]</scope>
    <source>
        <strain evidence="4 5">DSM 45679</strain>
    </source>
</reference>
<sequence length="304" mass="32525">MTVIVLVPDDDGMDALSVVDGVRPVRYEWGEPLPPEAREAEVLIPGFHGAPADGSFFAGLPSVKLIQLLSAGAEDWVSGVPEGILLSTCRGAHGGSTAEWVVAVLLSIYRELVSFAADQDARRWSRRTTDSLQGKNVLIVGAGDLGTRLRHRLEPFDTRVTMVGLTSRPGVHAVEELPDLLGDHDVVALMVPLTSRTHGMVDAKFLAAMSEGAILVNASRGRVVDPDALLAELRTGRLRAALDVTDPEPLPPDHPLWTVPGLVLTPHVAGAARGAQRRSYAVAASEIELYVNGELPKNLVHGEY</sequence>
<dbReference type="EMBL" id="VFML01000002">
    <property type="protein sequence ID" value="TQI94606.1"/>
    <property type="molecule type" value="Genomic_DNA"/>
</dbReference>
<dbReference type="Proteomes" id="UP000320876">
    <property type="component" value="Unassembled WGS sequence"/>
</dbReference>
<dbReference type="PANTHER" id="PTHR10996">
    <property type="entry name" value="2-HYDROXYACID DEHYDROGENASE-RELATED"/>
    <property type="match status" value="1"/>
</dbReference>
<dbReference type="CDD" id="cd12166">
    <property type="entry name" value="2-Hacid_dh_7"/>
    <property type="match status" value="1"/>
</dbReference>
<dbReference type="InterPro" id="IPR006140">
    <property type="entry name" value="D-isomer_DH_NAD-bd"/>
</dbReference>
<dbReference type="OrthoDB" id="4324715at2"/>
<dbReference type="GO" id="GO:0005829">
    <property type="term" value="C:cytosol"/>
    <property type="evidence" value="ECO:0007669"/>
    <property type="project" value="TreeGrafter"/>
</dbReference>
<dbReference type="InterPro" id="IPR036291">
    <property type="entry name" value="NAD(P)-bd_dom_sf"/>
</dbReference>
<dbReference type="Gene3D" id="3.40.50.720">
    <property type="entry name" value="NAD(P)-binding Rossmann-like Domain"/>
    <property type="match status" value="2"/>
</dbReference>
<comment type="caution">
    <text evidence="4">The sequence shown here is derived from an EMBL/GenBank/DDBJ whole genome shotgun (WGS) entry which is preliminary data.</text>
</comment>
<dbReference type="GO" id="GO:0051287">
    <property type="term" value="F:NAD binding"/>
    <property type="evidence" value="ECO:0007669"/>
    <property type="project" value="InterPro"/>
</dbReference>
<dbReference type="Pfam" id="PF02826">
    <property type="entry name" value="2-Hacid_dh_C"/>
    <property type="match status" value="1"/>
</dbReference>
<dbReference type="AlphaFoldDB" id="A0A542CUW8"/>
<organism evidence="4 5">
    <name type="scientific">Amycolatopsis cihanbeyliensis</name>
    <dbReference type="NCBI Taxonomy" id="1128664"/>
    <lineage>
        <taxon>Bacteria</taxon>
        <taxon>Bacillati</taxon>
        <taxon>Actinomycetota</taxon>
        <taxon>Actinomycetes</taxon>
        <taxon>Pseudonocardiales</taxon>
        <taxon>Pseudonocardiaceae</taxon>
        <taxon>Amycolatopsis</taxon>
    </lineage>
</organism>
<dbReference type="InterPro" id="IPR050223">
    <property type="entry name" value="D-isomer_2-hydroxyacid_DH"/>
</dbReference>
<dbReference type="RefSeq" id="WP_142003817.1">
    <property type="nucleotide sequence ID" value="NZ_VFML01000002.1"/>
</dbReference>
<evidence type="ECO:0000256" key="1">
    <source>
        <dbReference type="ARBA" id="ARBA00023002"/>
    </source>
</evidence>
<proteinExistence type="predicted"/>
<dbReference type="PANTHER" id="PTHR10996:SF178">
    <property type="entry name" value="2-HYDROXYACID DEHYDROGENASE YGL185C-RELATED"/>
    <property type="match status" value="1"/>
</dbReference>
<evidence type="ECO:0000313" key="5">
    <source>
        <dbReference type="Proteomes" id="UP000320876"/>
    </source>
</evidence>
<gene>
    <name evidence="4" type="ORF">FB471_6775</name>
</gene>
<evidence type="ECO:0000259" key="3">
    <source>
        <dbReference type="Pfam" id="PF02826"/>
    </source>
</evidence>
<accession>A0A542CUW8</accession>
<feature type="domain" description="D-isomer specific 2-hydroxyacid dehydrogenase NAD-binding" evidence="3">
    <location>
        <begin position="103"/>
        <end position="269"/>
    </location>
</feature>
<keyword evidence="5" id="KW-1185">Reference proteome</keyword>
<name>A0A542CUW8_AMYCI</name>
<dbReference type="GO" id="GO:0016618">
    <property type="term" value="F:hydroxypyruvate reductase [NAD(P)H] activity"/>
    <property type="evidence" value="ECO:0007669"/>
    <property type="project" value="TreeGrafter"/>
</dbReference>
<evidence type="ECO:0000313" key="4">
    <source>
        <dbReference type="EMBL" id="TQI94606.1"/>
    </source>
</evidence>
<keyword evidence="2" id="KW-0520">NAD</keyword>
<dbReference type="SUPFAM" id="SSF51735">
    <property type="entry name" value="NAD(P)-binding Rossmann-fold domains"/>
    <property type="match status" value="1"/>
</dbReference>